<name>A0AAD2E0C7_9LAMI</name>
<proteinExistence type="predicted"/>
<feature type="transmembrane region" description="Helical" evidence="1">
    <location>
        <begin position="116"/>
        <end position="139"/>
    </location>
</feature>
<dbReference type="Proteomes" id="UP000834106">
    <property type="component" value="Chromosome 10"/>
</dbReference>
<keyword evidence="3" id="KW-1185">Reference proteome</keyword>
<evidence type="ECO:0000313" key="3">
    <source>
        <dbReference type="Proteomes" id="UP000834106"/>
    </source>
</evidence>
<gene>
    <name evidence="2" type="ORF">FPE_LOCUS16240</name>
</gene>
<evidence type="ECO:0000256" key="1">
    <source>
        <dbReference type="SAM" id="Phobius"/>
    </source>
</evidence>
<keyword evidence="1" id="KW-0812">Transmembrane</keyword>
<protein>
    <recommendedName>
        <fullName evidence="4">Protein SHORT HYPOCOTYL IN WHITE LIGHT 1</fullName>
    </recommendedName>
</protein>
<dbReference type="GO" id="GO:0009787">
    <property type="term" value="P:regulation of abscisic acid-activated signaling pathway"/>
    <property type="evidence" value="ECO:0007669"/>
    <property type="project" value="InterPro"/>
</dbReference>
<accession>A0AAD2E0C7</accession>
<keyword evidence="1" id="KW-0472">Membrane</keyword>
<keyword evidence="1" id="KW-1133">Transmembrane helix</keyword>
<reference evidence="2" key="1">
    <citation type="submission" date="2023-05" db="EMBL/GenBank/DDBJ databases">
        <authorList>
            <person name="Huff M."/>
        </authorList>
    </citation>
    <scope>NUCLEOTIDE SEQUENCE</scope>
</reference>
<evidence type="ECO:0000313" key="2">
    <source>
        <dbReference type="EMBL" id="CAI9770050.1"/>
    </source>
</evidence>
<feature type="transmembrane region" description="Helical" evidence="1">
    <location>
        <begin position="145"/>
        <end position="167"/>
    </location>
</feature>
<sequence length="197" mass="22361">MAATAVVLHHFPLSSPSRKIYRSQLSIPTILRLQHHRFNASPLFQEGQSLNYDWRTRGVNPRSGVAMGDYGYIDDDDDDEDEEDEEEDRSLDLLIRFVENIFRKVSRKARKAVRSVLPVPISAQLVGFAVNGVIILTFLWVLKAFLEVICSFGSAVFVSILLIRGIWTGISYFQESRIHRADDDDPHMAWSGTKPAL</sequence>
<organism evidence="2 3">
    <name type="scientific">Fraxinus pennsylvanica</name>
    <dbReference type="NCBI Taxonomy" id="56036"/>
    <lineage>
        <taxon>Eukaryota</taxon>
        <taxon>Viridiplantae</taxon>
        <taxon>Streptophyta</taxon>
        <taxon>Embryophyta</taxon>
        <taxon>Tracheophyta</taxon>
        <taxon>Spermatophyta</taxon>
        <taxon>Magnoliopsida</taxon>
        <taxon>eudicotyledons</taxon>
        <taxon>Gunneridae</taxon>
        <taxon>Pentapetalae</taxon>
        <taxon>asterids</taxon>
        <taxon>lamiids</taxon>
        <taxon>Lamiales</taxon>
        <taxon>Oleaceae</taxon>
        <taxon>Oleeae</taxon>
        <taxon>Fraxinus</taxon>
    </lineage>
</organism>
<dbReference type="GO" id="GO:0010100">
    <property type="term" value="P:negative regulation of photomorphogenesis"/>
    <property type="evidence" value="ECO:0007669"/>
    <property type="project" value="InterPro"/>
</dbReference>
<dbReference type="AlphaFoldDB" id="A0AAD2E0C7"/>
<dbReference type="EMBL" id="OU503045">
    <property type="protein sequence ID" value="CAI9770050.1"/>
    <property type="molecule type" value="Genomic_DNA"/>
</dbReference>
<evidence type="ECO:0008006" key="4">
    <source>
        <dbReference type="Google" id="ProtNLM"/>
    </source>
</evidence>
<dbReference type="PANTHER" id="PTHR35474">
    <property type="entry name" value="ATP PHOSPHORIBOSYLTRANSFERASE REGULATORY SUBUNIT"/>
    <property type="match status" value="1"/>
</dbReference>
<dbReference type="PANTHER" id="PTHR35474:SF1">
    <property type="entry name" value="ATP PHOSPHORIBOSYLTRANSFERASE REGULATORY SUBUNIT"/>
    <property type="match status" value="1"/>
</dbReference>
<dbReference type="InterPro" id="IPR039324">
    <property type="entry name" value="SHW1"/>
</dbReference>